<dbReference type="SUPFAM" id="SSF50346">
    <property type="entry name" value="PRC-barrel domain"/>
    <property type="match status" value="1"/>
</dbReference>
<keyword evidence="3" id="KW-1185">Reference proteome</keyword>
<dbReference type="Proteomes" id="UP000198848">
    <property type="component" value="Unassembled WGS sequence"/>
</dbReference>
<proteinExistence type="predicted"/>
<sequence>MTTILASTLSGTPVLGSDGSEIGTVKNTRMDVETGELTTVLVTPSTHRTYGFETEADGSLLVPIGRLRGIDDYLVIDHS</sequence>
<evidence type="ECO:0000313" key="2">
    <source>
        <dbReference type="EMBL" id="SDQ48154.1"/>
    </source>
</evidence>
<dbReference type="PANTHER" id="PTHR38137:SF2">
    <property type="entry name" value="PRC-BARREL DOMAIN-CONTAINING PROTEIN"/>
    <property type="match status" value="1"/>
</dbReference>
<dbReference type="InterPro" id="IPR027275">
    <property type="entry name" value="PRC-brl_dom"/>
</dbReference>
<dbReference type="PANTHER" id="PTHR38137">
    <property type="entry name" value="PRC-BARREL DOMAIN PROTEIN"/>
    <property type="match status" value="1"/>
</dbReference>
<dbReference type="AlphaFoldDB" id="A0A1H1B862"/>
<dbReference type="OrthoDB" id="85079at2157"/>
<name>A0A1H1B862_NATTX</name>
<evidence type="ECO:0000259" key="1">
    <source>
        <dbReference type="Pfam" id="PF05239"/>
    </source>
</evidence>
<reference evidence="3" key="1">
    <citation type="submission" date="2016-10" db="EMBL/GenBank/DDBJ databases">
        <authorList>
            <person name="Varghese N."/>
            <person name="Submissions S."/>
        </authorList>
    </citation>
    <scope>NUCLEOTIDE SEQUENCE [LARGE SCALE GENOMIC DNA]</scope>
    <source>
        <strain evidence="3">DSM 24767</strain>
    </source>
</reference>
<gene>
    <name evidence="2" type="ORF">SAMN04489842_0960</name>
</gene>
<dbReference type="EMBL" id="FNLC01000001">
    <property type="protein sequence ID" value="SDQ48154.1"/>
    <property type="molecule type" value="Genomic_DNA"/>
</dbReference>
<dbReference type="Gene3D" id="2.30.30.240">
    <property type="entry name" value="PRC-barrel domain"/>
    <property type="match status" value="1"/>
</dbReference>
<dbReference type="STRING" id="1095778.SAMN04489842_0960"/>
<accession>A0A1H1B862</accession>
<protein>
    <submittedName>
        <fullName evidence="2">Sporulation protein YlmC, PRC-barrel domain family</fullName>
    </submittedName>
</protein>
<dbReference type="Pfam" id="PF05239">
    <property type="entry name" value="PRC"/>
    <property type="match status" value="1"/>
</dbReference>
<organism evidence="2 3">
    <name type="scientific">Natronobacterium texcoconense</name>
    <dbReference type="NCBI Taxonomy" id="1095778"/>
    <lineage>
        <taxon>Archaea</taxon>
        <taxon>Methanobacteriati</taxon>
        <taxon>Methanobacteriota</taxon>
        <taxon>Stenosarchaea group</taxon>
        <taxon>Halobacteria</taxon>
        <taxon>Halobacteriales</taxon>
        <taxon>Natrialbaceae</taxon>
        <taxon>Natronobacterium</taxon>
    </lineage>
</organism>
<evidence type="ECO:0000313" key="3">
    <source>
        <dbReference type="Proteomes" id="UP000198848"/>
    </source>
</evidence>
<dbReference type="InterPro" id="IPR011033">
    <property type="entry name" value="PRC_barrel-like_sf"/>
</dbReference>
<feature type="domain" description="PRC-barrel" evidence="1">
    <location>
        <begin position="1"/>
        <end position="77"/>
    </location>
</feature>
<dbReference type="RefSeq" id="WP_090378085.1">
    <property type="nucleotide sequence ID" value="NZ_FNLC01000001.1"/>
</dbReference>